<evidence type="ECO:0000313" key="11">
    <source>
        <dbReference type="Proteomes" id="UP001144612"/>
    </source>
</evidence>
<dbReference type="Gene3D" id="6.10.250.690">
    <property type="match status" value="1"/>
</dbReference>
<dbReference type="PROSITE" id="PS50110">
    <property type="entry name" value="RESPONSE_REGULATORY"/>
    <property type="match status" value="1"/>
</dbReference>
<dbReference type="RefSeq" id="WP_268061234.1">
    <property type="nucleotide sequence ID" value="NZ_JAPQFJ010000008.1"/>
</dbReference>
<evidence type="ECO:0000256" key="7">
    <source>
        <dbReference type="PROSITE-ProRule" id="PRU01091"/>
    </source>
</evidence>
<sequence>MDEKILVVDDDREIVNLIEIYLSNEGYEVTKAFDGKSALEIIKNGNFKLVILDIMMPGLNGLEVCRQIRRTMNIPIIILSAKVQNADKITGLLTGADDYITKPFDELEFTVRVKSLLRRTYLFDKIPQTKKDADTLKLGALTIKKSTHSVLVNDNPIILTAREFEILFLLANNPGRVFSAEEIFKNVWKEKYFQSNNTVTVHISNIRDKIECYLNGEKIIHTVWGVGYKIEKEKGIMLRE</sequence>
<keyword evidence="11" id="KW-1185">Reference proteome</keyword>
<evidence type="ECO:0000256" key="1">
    <source>
        <dbReference type="ARBA" id="ARBA00018672"/>
    </source>
</evidence>
<gene>
    <name evidence="10" type="ORF">OW729_09400</name>
</gene>
<dbReference type="Pfam" id="PF00486">
    <property type="entry name" value="Trans_reg_C"/>
    <property type="match status" value="1"/>
</dbReference>
<comment type="caution">
    <text evidence="10">The sequence shown here is derived from an EMBL/GenBank/DDBJ whole genome shotgun (WGS) entry which is preliminary data.</text>
</comment>
<feature type="domain" description="OmpR/PhoB-type" evidence="9">
    <location>
        <begin position="133"/>
        <end position="232"/>
    </location>
</feature>
<dbReference type="InterPro" id="IPR039420">
    <property type="entry name" value="WalR-like"/>
</dbReference>
<evidence type="ECO:0000256" key="6">
    <source>
        <dbReference type="PROSITE-ProRule" id="PRU00169"/>
    </source>
</evidence>
<feature type="modified residue" description="4-aspartylphosphate" evidence="6">
    <location>
        <position position="53"/>
    </location>
</feature>
<keyword evidence="2" id="KW-0805">Transcription regulation</keyword>
<dbReference type="Gene3D" id="1.10.10.10">
    <property type="entry name" value="Winged helix-like DNA-binding domain superfamily/Winged helix DNA-binding domain"/>
    <property type="match status" value="1"/>
</dbReference>
<dbReference type="InterPro" id="IPR001867">
    <property type="entry name" value="OmpR/PhoB-type_DNA-bd"/>
</dbReference>
<organism evidence="10 11">
    <name type="scientific">Clostridium brassicae</name>
    <dbReference type="NCBI Taxonomy" id="2999072"/>
    <lineage>
        <taxon>Bacteria</taxon>
        <taxon>Bacillati</taxon>
        <taxon>Bacillota</taxon>
        <taxon>Clostridia</taxon>
        <taxon>Eubacteriales</taxon>
        <taxon>Clostridiaceae</taxon>
        <taxon>Clostridium</taxon>
    </lineage>
</organism>
<protein>
    <recommendedName>
        <fullName evidence="1">Stage 0 sporulation protein A homolog</fullName>
    </recommendedName>
</protein>
<dbReference type="PROSITE" id="PS51755">
    <property type="entry name" value="OMPR_PHOB"/>
    <property type="match status" value="1"/>
</dbReference>
<dbReference type="CDD" id="cd00383">
    <property type="entry name" value="trans_reg_C"/>
    <property type="match status" value="1"/>
</dbReference>
<keyword evidence="4" id="KW-0804">Transcription</keyword>
<dbReference type="InterPro" id="IPR001789">
    <property type="entry name" value="Sig_transdc_resp-reg_receiver"/>
</dbReference>
<dbReference type="CDD" id="cd17574">
    <property type="entry name" value="REC_OmpR"/>
    <property type="match status" value="1"/>
</dbReference>
<dbReference type="SMART" id="SM00448">
    <property type="entry name" value="REC"/>
    <property type="match status" value="1"/>
</dbReference>
<dbReference type="Pfam" id="PF00072">
    <property type="entry name" value="Response_reg"/>
    <property type="match status" value="1"/>
</dbReference>
<evidence type="ECO:0000259" key="8">
    <source>
        <dbReference type="PROSITE" id="PS50110"/>
    </source>
</evidence>
<keyword evidence="6" id="KW-0597">Phosphoprotein</keyword>
<evidence type="ECO:0000256" key="5">
    <source>
        <dbReference type="ARBA" id="ARBA00024867"/>
    </source>
</evidence>
<dbReference type="InterPro" id="IPR036388">
    <property type="entry name" value="WH-like_DNA-bd_sf"/>
</dbReference>
<evidence type="ECO:0000256" key="2">
    <source>
        <dbReference type="ARBA" id="ARBA00023015"/>
    </source>
</evidence>
<evidence type="ECO:0000256" key="4">
    <source>
        <dbReference type="ARBA" id="ARBA00023163"/>
    </source>
</evidence>
<comment type="function">
    <text evidence="5">May play the central regulatory role in sporulation. It may be an element of the effector pathway responsible for the activation of sporulation genes in response to nutritional stress. Spo0A may act in concert with spo0H (a sigma factor) to control the expression of some genes that are critical to the sporulation process.</text>
</comment>
<dbReference type="Gene3D" id="3.40.50.2300">
    <property type="match status" value="1"/>
</dbReference>
<keyword evidence="3 7" id="KW-0238">DNA-binding</keyword>
<evidence type="ECO:0000256" key="3">
    <source>
        <dbReference type="ARBA" id="ARBA00023125"/>
    </source>
</evidence>
<evidence type="ECO:0000259" key="9">
    <source>
        <dbReference type="PROSITE" id="PS51755"/>
    </source>
</evidence>
<dbReference type="SUPFAM" id="SSF52172">
    <property type="entry name" value="CheY-like"/>
    <property type="match status" value="1"/>
</dbReference>
<dbReference type="Proteomes" id="UP001144612">
    <property type="component" value="Unassembled WGS sequence"/>
</dbReference>
<name>A0ABT4DAY7_9CLOT</name>
<feature type="DNA-binding region" description="OmpR/PhoB-type" evidence="7">
    <location>
        <begin position="133"/>
        <end position="232"/>
    </location>
</feature>
<dbReference type="EMBL" id="JAPQFJ010000008">
    <property type="protein sequence ID" value="MCY6958818.1"/>
    <property type="molecule type" value="Genomic_DNA"/>
</dbReference>
<feature type="domain" description="Response regulatory" evidence="8">
    <location>
        <begin position="4"/>
        <end position="117"/>
    </location>
</feature>
<evidence type="ECO:0000313" key="10">
    <source>
        <dbReference type="EMBL" id="MCY6958818.1"/>
    </source>
</evidence>
<accession>A0ABT4DAY7</accession>
<dbReference type="InterPro" id="IPR011006">
    <property type="entry name" value="CheY-like_superfamily"/>
</dbReference>
<dbReference type="PANTHER" id="PTHR48111">
    <property type="entry name" value="REGULATOR OF RPOS"/>
    <property type="match status" value="1"/>
</dbReference>
<reference evidence="10" key="1">
    <citation type="submission" date="2022-12" db="EMBL/GenBank/DDBJ databases">
        <title>Clostridium sp. nov., isolated from industrial wastewater.</title>
        <authorList>
            <person name="Jiayan W."/>
        </authorList>
    </citation>
    <scope>NUCLEOTIDE SEQUENCE</scope>
    <source>
        <strain evidence="10">ZC22-4</strain>
    </source>
</reference>
<proteinExistence type="predicted"/>
<dbReference type="SMART" id="SM00862">
    <property type="entry name" value="Trans_reg_C"/>
    <property type="match status" value="1"/>
</dbReference>
<dbReference type="PANTHER" id="PTHR48111:SF10">
    <property type="entry name" value="STAGE 0 SPORULATION PROTEIN A HOMOLOG"/>
    <property type="match status" value="1"/>
</dbReference>